<accession>A0AA48QY87</accession>
<organism evidence="2 3">
    <name type="scientific">Cutaneotrichosporon cavernicola</name>
    <dbReference type="NCBI Taxonomy" id="279322"/>
    <lineage>
        <taxon>Eukaryota</taxon>
        <taxon>Fungi</taxon>
        <taxon>Dikarya</taxon>
        <taxon>Basidiomycota</taxon>
        <taxon>Agaricomycotina</taxon>
        <taxon>Tremellomycetes</taxon>
        <taxon>Trichosporonales</taxon>
        <taxon>Trichosporonaceae</taxon>
        <taxon>Cutaneotrichosporon</taxon>
    </lineage>
</organism>
<keyword evidence="1" id="KW-0732">Signal</keyword>
<evidence type="ECO:0000313" key="2">
    <source>
        <dbReference type="EMBL" id="BEI94141.1"/>
    </source>
</evidence>
<feature type="signal peptide" evidence="1">
    <location>
        <begin position="1"/>
        <end position="17"/>
    </location>
</feature>
<evidence type="ECO:0000313" key="3">
    <source>
        <dbReference type="Proteomes" id="UP001233271"/>
    </source>
</evidence>
<evidence type="ECO:0000256" key="1">
    <source>
        <dbReference type="SAM" id="SignalP"/>
    </source>
</evidence>
<dbReference type="EMBL" id="AP028217">
    <property type="protein sequence ID" value="BEI94141.1"/>
    <property type="molecule type" value="Genomic_DNA"/>
</dbReference>
<sequence length="115" mass="12279">MLALPLVFLALSAAAQPNPMFFDNGITDASTARLPDSPGCTYCALACLPDNHECCHTWTGEYSMGSGKHLFPDPDPDPEILEITINVIISTAEEVGLSVSMNCSRGQRGECSETT</sequence>
<feature type="chain" id="PRO_5041321384" evidence="1">
    <location>
        <begin position="18"/>
        <end position="115"/>
    </location>
</feature>
<gene>
    <name evidence="2" type="ORF">CcaverHIS019_0606000</name>
</gene>
<dbReference type="GeneID" id="85498011"/>
<protein>
    <submittedName>
        <fullName evidence="2">Uncharacterized protein</fullName>
    </submittedName>
</protein>
<keyword evidence="3" id="KW-1185">Reference proteome</keyword>
<dbReference type="RefSeq" id="XP_060459406.1">
    <property type="nucleotide sequence ID" value="XM_060603075.1"/>
</dbReference>
<dbReference type="AlphaFoldDB" id="A0AA48QY87"/>
<dbReference type="Proteomes" id="UP001233271">
    <property type="component" value="Chromosome 6"/>
</dbReference>
<reference evidence="2" key="1">
    <citation type="journal article" date="2023" name="BMC Genomics">
        <title>Chromosome-level genome assemblies of Cutaneotrichosporon spp. (Trichosporonales, Basidiomycota) reveal imbalanced evolution between nucleotide sequences and chromosome synteny.</title>
        <authorList>
            <person name="Kobayashi Y."/>
            <person name="Kayamori A."/>
            <person name="Aoki K."/>
            <person name="Shiwa Y."/>
            <person name="Matsutani M."/>
            <person name="Fujita N."/>
            <person name="Sugita T."/>
            <person name="Iwasaki W."/>
            <person name="Tanaka N."/>
            <person name="Takashima M."/>
        </authorList>
    </citation>
    <scope>NUCLEOTIDE SEQUENCE</scope>
    <source>
        <strain evidence="2">HIS019</strain>
    </source>
</reference>
<proteinExistence type="predicted"/>
<dbReference type="KEGG" id="ccac:CcaHIS019_0606000"/>
<name>A0AA48QY87_9TREE</name>